<sequence length="82" mass="8622">MERGCKVGCGGRGEAVGAWAGGTMRDDEAVRHGPGVQHGRRGGEARSRGRSRGEVVGRGSRYDGHDRASKAWWVCVRGGAAT</sequence>
<reference evidence="2" key="1">
    <citation type="journal article" date="2021" name="bioRxiv">
        <title>Whole Genome Assembly and Annotation of Northern Wild Rice, Zizania palustris L., Supports a Whole Genome Duplication in the Zizania Genus.</title>
        <authorList>
            <person name="Haas M."/>
            <person name="Kono T."/>
            <person name="Macchietto M."/>
            <person name="Millas R."/>
            <person name="McGilp L."/>
            <person name="Shao M."/>
            <person name="Duquette J."/>
            <person name="Hirsch C.N."/>
            <person name="Kimball J."/>
        </authorList>
    </citation>
    <scope>NUCLEOTIDE SEQUENCE</scope>
    <source>
        <tissue evidence="2">Fresh leaf tissue</tissue>
    </source>
</reference>
<dbReference type="EMBL" id="JAAALK010000081">
    <property type="protein sequence ID" value="KAG8089724.1"/>
    <property type="molecule type" value="Genomic_DNA"/>
</dbReference>
<feature type="compositionally biased region" description="Basic and acidic residues" evidence="1">
    <location>
        <begin position="41"/>
        <end position="66"/>
    </location>
</feature>
<accession>A0A8J5WJW3</accession>
<comment type="caution">
    <text evidence="2">The sequence shown here is derived from an EMBL/GenBank/DDBJ whole genome shotgun (WGS) entry which is preliminary data.</text>
</comment>
<evidence type="ECO:0000313" key="2">
    <source>
        <dbReference type="EMBL" id="KAG8089724.1"/>
    </source>
</evidence>
<evidence type="ECO:0000313" key="3">
    <source>
        <dbReference type="Proteomes" id="UP000729402"/>
    </source>
</evidence>
<evidence type="ECO:0000256" key="1">
    <source>
        <dbReference type="SAM" id="MobiDB-lite"/>
    </source>
</evidence>
<gene>
    <name evidence="2" type="ORF">GUJ93_ZPchr0011g27569</name>
</gene>
<dbReference type="Proteomes" id="UP000729402">
    <property type="component" value="Unassembled WGS sequence"/>
</dbReference>
<name>A0A8J5WJW3_ZIZPA</name>
<dbReference type="AlphaFoldDB" id="A0A8J5WJW3"/>
<reference evidence="2" key="2">
    <citation type="submission" date="2021-02" db="EMBL/GenBank/DDBJ databases">
        <authorList>
            <person name="Kimball J.A."/>
            <person name="Haas M.W."/>
            <person name="Macchietto M."/>
            <person name="Kono T."/>
            <person name="Duquette J."/>
            <person name="Shao M."/>
        </authorList>
    </citation>
    <scope>NUCLEOTIDE SEQUENCE</scope>
    <source>
        <tissue evidence="2">Fresh leaf tissue</tissue>
    </source>
</reference>
<keyword evidence="3" id="KW-1185">Reference proteome</keyword>
<feature type="region of interest" description="Disordered" evidence="1">
    <location>
        <begin position="25"/>
        <end position="66"/>
    </location>
</feature>
<organism evidence="2 3">
    <name type="scientific">Zizania palustris</name>
    <name type="common">Northern wild rice</name>
    <dbReference type="NCBI Taxonomy" id="103762"/>
    <lineage>
        <taxon>Eukaryota</taxon>
        <taxon>Viridiplantae</taxon>
        <taxon>Streptophyta</taxon>
        <taxon>Embryophyta</taxon>
        <taxon>Tracheophyta</taxon>
        <taxon>Spermatophyta</taxon>
        <taxon>Magnoliopsida</taxon>
        <taxon>Liliopsida</taxon>
        <taxon>Poales</taxon>
        <taxon>Poaceae</taxon>
        <taxon>BOP clade</taxon>
        <taxon>Oryzoideae</taxon>
        <taxon>Oryzeae</taxon>
        <taxon>Zizaniinae</taxon>
        <taxon>Zizania</taxon>
    </lineage>
</organism>
<protein>
    <submittedName>
        <fullName evidence="2">Uncharacterized protein</fullName>
    </submittedName>
</protein>
<proteinExistence type="predicted"/>